<feature type="domain" description="SH3" evidence="6">
    <location>
        <begin position="630"/>
        <end position="690"/>
    </location>
</feature>
<dbReference type="GO" id="GO:0051209">
    <property type="term" value="P:release of sequestered calcium ion into cytosol"/>
    <property type="evidence" value="ECO:0007669"/>
    <property type="project" value="TreeGrafter"/>
</dbReference>
<dbReference type="PANTHER" id="PTHR10336">
    <property type="entry name" value="PHOSPHOINOSITIDE-SPECIFIC PHOSPHOLIPASE C FAMILY PROTEIN"/>
    <property type="match status" value="1"/>
</dbReference>
<dbReference type="InterPro" id="IPR011992">
    <property type="entry name" value="EF-hand-dom_pair"/>
</dbReference>
<proteinExistence type="predicted"/>
<dbReference type="SUPFAM" id="SSF50044">
    <property type="entry name" value="SH3-domain"/>
    <property type="match status" value="1"/>
</dbReference>
<feature type="non-terminal residue" evidence="7">
    <location>
        <position position="1"/>
    </location>
</feature>
<evidence type="ECO:0000256" key="4">
    <source>
        <dbReference type="RuleBase" id="RU361133"/>
    </source>
</evidence>
<dbReference type="InterPro" id="IPR036860">
    <property type="entry name" value="SH2_dom_sf"/>
</dbReference>
<dbReference type="Proteomes" id="UP000678393">
    <property type="component" value="Unassembled WGS sequence"/>
</dbReference>
<dbReference type="SUPFAM" id="SSF47473">
    <property type="entry name" value="EF-hand"/>
    <property type="match status" value="1"/>
</dbReference>
<evidence type="ECO:0000256" key="2">
    <source>
        <dbReference type="PROSITE-ProRule" id="PRU00191"/>
    </source>
</evidence>
<feature type="non-terminal residue" evidence="7">
    <location>
        <position position="740"/>
    </location>
</feature>
<dbReference type="EMBL" id="CAJHNH020001491">
    <property type="protein sequence ID" value="CAG5123278.1"/>
    <property type="molecule type" value="Genomic_DNA"/>
</dbReference>
<comment type="caution">
    <text evidence="7">The sequence shown here is derived from an EMBL/GenBank/DDBJ whole genome shotgun (WGS) entry which is preliminary data.</text>
</comment>
<evidence type="ECO:0000313" key="7">
    <source>
        <dbReference type="EMBL" id="CAG5123278.1"/>
    </source>
</evidence>
<dbReference type="InterPro" id="IPR000980">
    <property type="entry name" value="SH2"/>
</dbReference>
<dbReference type="Pfam" id="PF00018">
    <property type="entry name" value="SH3_1"/>
    <property type="match status" value="1"/>
</dbReference>
<dbReference type="GO" id="GO:0048015">
    <property type="term" value="P:phosphatidylinositol-mediated signaling"/>
    <property type="evidence" value="ECO:0007669"/>
    <property type="project" value="TreeGrafter"/>
</dbReference>
<dbReference type="InterPro" id="IPR057061">
    <property type="entry name" value="PLCG_EF-hand_2"/>
</dbReference>
<dbReference type="Gene3D" id="3.30.505.10">
    <property type="entry name" value="SH2 domain"/>
    <property type="match status" value="2"/>
</dbReference>
<dbReference type="EC" id="3.1.4.11" evidence="4"/>
<dbReference type="OrthoDB" id="269822at2759"/>
<dbReference type="SMART" id="SM00148">
    <property type="entry name" value="PLCXc"/>
    <property type="match status" value="1"/>
</dbReference>
<dbReference type="Pfam" id="PF00388">
    <property type="entry name" value="PI-PLC-X"/>
    <property type="match status" value="1"/>
</dbReference>
<dbReference type="PANTHER" id="PTHR10336:SF159">
    <property type="entry name" value="1-PHOSPHATIDYLINOSITOL 4,5-BISPHOSPHATE PHOSPHODIESTERASE GAMMA"/>
    <property type="match status" value="1"/>
</dbReference>
<dbReference type="SMART" id="SM00252">
    <property type="entry name" value="SH2"/>
    <property type="match status" value="2"/>
</dbReference>
<evidence type="ECO:0000256" key="1">
    <source>
        <dbReference type="ARBA" id="ARBA00022443"/>
    </source>
</evidence>
<feature type="domain" description="SH2" evidence="5">
    <location>
        <begin position="404"/>
        <end position="504"/>
    </location>
</feature>
<dbReference type="GO" id="GO:0046488">
    <property type="term" value="P:phosphatidylinositol metabolic process"/>
    <property type="evidence" value="ECO:0007669"/>
    <property type="project" value="TreeGrafter"/>
</dbReference>
<dbReference type="PRINTS" id="PR00390">
    <property type="entry name" value="PHPHLIPASEC"/>
</dbReference>
<dbReference type="GO" id="GO:0032587">
    <property type="term" value="C:ruffle membrane"/>
    <property type="evidence" value="ECO:0007669"/>
    <property type="project" value="TreeGrafter"/>
</dbReference>
<dbReference type="Gene3D" id="3.20.20.190">
    <property type="entry name" value="Phosphatidylinositol (PI) phosphodiesterase"/>
    <property type="match status" value="1"/>
</dbReference>
<dbReference type="AlphaFoldDB" id="A0A8S3Z4R0"/>
<evidence type="ECO:0000259" key="5">
    <source>
        <dbReference type="PROSITE" id="PS50001"/>
    </source>
</evidence>
<dbReference type="GO" id="GO:0016042">
    <property type="term" value="P:lipid catabolic process"/>
    <property type="evidence" value="ECO:0007669"/>
    <property type="project" value="UniProtKB-KW"/>
</dbReference>
<protein>
    <recommendedName>
        <fullName evidence="4">Phosphoinositide phospholipase C</fullName>
        <ecNumber evidence="4">3.1.4.11</ecNumber>
    </recommendedName>
</protein>
<name>A0A8S3Z4R0_9EUPU</name>
<keyword evidence="4" id="KW-0443">Lipid metabolism</keyword>
<dbReference type="Gene3D" id="2.30.30.40">
    <property type="entry name" value="SH3 Domains"/>
    <property type="match status" value="1"/>
</dbReference>
<dbReference type="InterPro" id="IPR036028">
    <property type="entry name" value="SH3-like_dom_sf"/>
</dbReference>
<dbReference type="PROSITE" id="PS50007">
    <property type="entry name" value="PIPLC_X_DOMAIN"/>
    <property type="match status" value="1"/>
</dbReference>
<keyword evidence="4" id="KW-0442">Lipid degradation</keyword>
<dbReference type="GO" id="GO:0004435">
    <property type="term" value="F:phosphatidylinositol-4,5-bisphosphate phospholipase C activity"/>
    <property type="evidence" value="ECO:0007669"/>
    <property type="project" value="UniProtKB-EC"/>
</dbReference>
<sequence>WLRREFSKIQLMNCGFVTHQKDYKVSLKKIQTWFSQMTENITRAYLTLNSVKLKLPEKLDFNHFYCLIDEIMKPNPITDRLMKEFGQPLPDAKRLLTLSGFENFLHTEQNEMDKSAAVIEKMLSCLPVALRTENPSFYARAFEDYLFSSINSILNPVEFTVHQNMDLPLCNYWIASSHNTYLTGDQWKGESHVETYTRCLQMGCRCVELDCWDGPDGRPMITHGKSLTSRIKASDVLQTIKEHAWDVSDYPLVLSLENHLSLPQQRLFANMLKETFQEELLTEQVDPDETFLPSPNQLKRKIIIKNKKLQRDWKYYEAKQYVDIADLSGEKKQGTLHMKYATEKTWKEYRFILTDTYFCFTPFIPDTEEEEEIPDNNYEDFFENCDSDEEDDSDEVRPLSSQLWYHGALDRDAANTMLFEEQCHGNGTFLVRDRGRGGLALSFFANGRVTHSIIQQRDDGQGHKRYLIGNEIWHNSIPDAIDYYRIHKLTYKEKGVSVNLTYPVKRKLGFEDEVWYRSDTDRLSAEDFLKSIPLDGVFLVRPSSVENFFSLSLRYHHRISHYQIEFNHNKFIIGTFRFPTMNKLIEYFKCHPLYETARLTQPATEELQKDGIDKDLYPALDLYCDIQGGGKLVTVRALYDFHASSPEELSFVRGSYITNVLIADQPWWRGDHGGKINKLFPANYVEIVDGSAPEEDSSVPSETLLRLSDCHIEEWVEEHEEYREQINETLQHWVTLAIQH</sequence>
<keyword evidence="2" id="KW-0727">SH2 domain</keyword>
<dbReference type="Pfam" id="PF23583">
    <property type="entry name" value="EF_HAND_2_PLCG"/>
    <property type="match status" value="1"/>
</dbReference>
<gene>
    <name evidence="7" type="ORF">CUNI_LOCUS8836</name>
</gene>
<comment type="catalytic activity">
    <reaction evidence="4">
        <text>a 1,2-diacyl-sn-glycero-3-phospho-(1D-myo-inositol-4,5-bisphosphate) + H2O = 1D-myo-inositol 1,4,5-trisphosphate + a 1,2-diacyl-sn-glycerol + H(+)</text>
        <dbReference type="Rhea" id="RHEA:33179"/>
        <dbReference type="ChEBI" id="CHEBI:15377"/>
        <dbReference type="ChEBI" id="CHEBI:15378"/>
        <dbReference type="ChEBI" id="CHEBI:17815"/>
        <dbReference type="ChEBI" id="CHEBI:58456"/>
        <dbReference type="ChEBI" id="CHEBI:203600"/>
        <dbReference type="EC" id="3.1.4.11"/>
    </reaction>
</comment>
<dbReference type="InterPro" id="IPR017946">
    <property type="entry name" value="PLC-like_Pdiesterase_TIM-brl"/>
</dbReference>
<dbReference type="SUPFAM" id="SSF51695">
    <property type="entry name" value="PLC-like phosphodiesterases"/>
    <property type="match status" value="1"/>
</dbReference>
<evidence type="ECO:0000259" key="6">
    <source>
        <dbReference type="PROSITE" id="PS50002"/>
    </source>
</evidence>
<dbReference type="InterPro" id="IPR001192">
    <property type="entry name" value="PI-PLC_fam"/>
</dbReference>
<organism evidence="7 8">
    <name type="scientific">Candidula unifasciata</name>
    <dbReference type="NCBI Taxonomy" id="100452"/>
    <lineage>
        <taxon>Eukaryota</taxon>
        <taxon>Metazoa</taxon>
        <taxon>Spiralia</taxon>
        <taxon>Lophotrochozoa</taxon>
        <taxon>Mollusca</taxon>
        <taxon>Gastropoda</taxon>
        <taxon>Heterobranchia</taxon>
        <taxon>Euthyneura</taxon>
        <taxon>Panpulmonata</taxon>
        <taxon>Eupulmonata</taxon>
        <taxon>Stylommatophora</taxon>
        <taxon>Helicina</taxon>
        <taxon>Helicoidea</taxon>
        <taxon>Geomitridae</taxon>
        <taxon>Candidula</taxon>
    </lineage>
</organism>
<evidence type="ECO:0000313" key="8">
    <source>
        <dbReference type="Proteomes" id="UP000678393"/>
    </source>
</evidence>
<keyword evidence="8" id="KW-1185">Reference proteome</keyword>
<dbReference type="InterPro" id="IPR001452">
    <property type="entry name" value="SH3_domain"/>
</dbReference>
<accession>A0A8S3Z4R0</accession>
<dbReference type="InterPro" id="IPR000909">
    <property type="entry name" value="PLipase_C_PInositol-sp_X_dom"/>
</dbReference>
<dbReference type="PRINTS" id="PR00401">
    <property type="entry name" value="SH2DOMAIN"/>
</dbReference>
<dbReference type="SMART" id="SM00326">
    <property type="entry name" value="SH3"/>
    <property type="match status" value="1"/>
</dbReference>
<feature type="domain" description="SH2" evidence="5">
    <location>
        <begin position="515"/>
        <end position="603"/>
    </location>
</feature>
<dbReference type="PROSITE" id="PS50002">
    <property type="entry name" value="SH3"/>
    <property type="match status" value="1"/>
</dbReference>
<dbReference type="Pfam" id="PF00017">
    <property type="entry name" value="SH2"/>
    <property type="match status" value="2"/>
</dbReference>
<keyword evidence="1 3" id="KW-0728">SH3 domain</keyword>
<dbReference type="SUPFAM" id="SSF55550">
    <property type="entry name" value="SH2 domain"/>
    <property type="match status" value="2"/>
</dbReference>
<dbReference type="CDD" id="cd00173">
    <property type="entry name" value="SH2"/>
    <property type="match status" value="1"/>
</dbReference>
<evidence type="ECO:0000256" key="3">
    <source>
        <dbReference type="PROSITE-ProRule" id="PRU00192"/>
    </source>
</evidence>
<dbReference type="CDD" id="cd08558">
    <property type="entry name" value="PI-PLCc_eukaryota"/>
    <property type="match status" value="1"/>
</dbReference>
<dbReference type="PROSITE" id="PS50001">
    <property type="entry name" value="SH2"/>
    <property type="match status" value="2"/>
</dbReference>
<reference evidence="7" key="1">
    <citation type="submission" date="2021-04" db="EMBL/GenBank/DDBJ databases">
        <authorList>
            <consortium name="Molecular Ecology Group"/>
        </authorList>
    </citation>
    <scope>NUCLEOTIDE SEQUENCE</scope>
</reference>
<keyword evidence="4" id="KW-0378">Hydrolase</keyword>